<dbReference type="AlphaFoldDB" id="A0AA95EVW5"/>
<reference evidence="1" key="1">
    <citation type="submission" date="2023-03" db="EMBL/GenBank/DDBJ databases">
        <title>Andean soil-derived lignocellulolytic bacterial consortium as a source of novel taxa and putative plastic-active enzymes.</title>
        <authorList>
            <person name="Diaz-Garcia L."/>
            <person name="Chuvochina M."/>
            <person name="Feuerriegel G."/>
            <person name="Bunk B."/>
            <person name="Sproer C."/>
            <person name="Streit W.R."/>
            <person name="Rodriguez L.M."/>
            <person name="Overmann J."/>
            <person name="Jimenez D.J."/>
        </authorList>
    </citation>
    <scope>NUCLEOTIDE SEQUENCE</scope>
    <source>
        <strain evidence="1">MAG 2441</strain>
    </source>
</reference>
<dbReference type="Gene3D" id="3.40.50.300">
    <property type="entry name" value="P-loop containing nucleotide triphosphate hydrolases"/>
    <property type="match status" value="1"/>
</dbReference>
<sequence>MRKLLYLHVGMHKTGSSAIQALLTLNNMKLQDKGFFFPNPPNFDQAYQTSEGNAGFLYKLFVDNELDEIKKYIESIEHSKIILSSEYLFQALLEYPERFFKVFNDYDYKIICYVRRQDDLFSSMYNQMVKNHDLEDKLSALKFIEGKSDFHKVLFECLKYTELENVIVRPYEKQQFYKGNIYSDFLNCIGLELEESYCLPEKIVNPSLSWDSLEFRRLLNSMAIDRDEPLRKFPINELLARYTVEMNRGEPFGENNTFPSKKRIEIINSFYEKNKQIANRFLHRKSGELFLDPLPDIDKRDEWNKQLSIEDMIKICRYILSSTYQDDVELELLKVIAKGTIEKILTDNDKCIVEVNNYPVIYTLNDVPTYISNDITSFERKLNLWYIESSGGDPHFSLPNFTEASHKKEVLVKVDILSSCDTILELFYQTSNREFDADHCVKRYINKGYNEIVIRLKEPENITSLRLDPSNLQGVFLIYLLEVREVTSE</sequence>
<keyword evidence="2" id="KW-1185">Reference proteome</keyword>
<evidence type="ECO:0000313" key="1">
    <source>
        <dbReference type="EMBL" id="WEK53926.1"/>
    </source>
</evidence>
<organism evidence="1 2">
    <name type="scientific">Candidatus Cohnella colombiensis</name>
    <dbReference type="NCBI Taxonomy" id="3121368"/>
    <lineage>
        <taxon>Bacteria</taxon>
        <taxon>Bacillati</taxon>
        <taxon>Bacillota</taxon>
        <taxon>Bacilli</taxon>
        <taxon>Bacillales</taxon>
        <taxon>Paenibacillaceae</taxon>
        <taxon>Cohnella</taxon>
    </lineage>
</organism>
<dbReference type="EMBL" id="CP119317">
    <property type="protein sequence ID" value="WEK53926.1"/>
    <property type="molecule type" value="Genomic_DNA"/>
</dbReference>
<name>A0AA95EVW5_9BACL</name>
<dbReference type="InterPro" id="IPR027417">
    <property type="entry name" value="P-loop_NTPase"/>
</dbReference>
<proteinExistence type="predicted"/>
<accession>A0AA95EVW5</accession>
<evidence type="ECO:0008006" key="3">
    <source>
        <dbReference type="Google" id="ProtNLM"/>
    </source>
</evidence>
<dbReference type="Proteomes" id="UP001178662">
    <property type="component" value="Chromosome"/>
</dbReference>
<gene>
    <name evidence="1" type="ORF">P0Y55_15375</name>
</gene>
<protein>
    <recommendedName>
        <fullName evidence="3">Sulfotransferase domain-containing protein</fullName>
    </recommendedName>
</protein>
<dbReference type="SUPFAM" id="SSF52540">
    <property type="entry name" value="P-loop containing nucleoside triphosphate hydrolases"/>
    <property type="match status" value="1"/>
</dbReference>
<evidence type="ECO:0000313" key="2">
    <source>
        <dbReference type="Proteomes" id="UP001178662"/>
    </source>
</evidence>